<dbReference type="CDD" id="cd01948">
    <property type="entry name" value="EAL"/>
    <property type="match status" value="1"/>
</dbReference>
<dbReference type="InterPro" id="IPR029787">
    <property type="entry name" value="Nucleotide_cyclase"/>
</dbReference>
<dbReference type="PANTHER" id="PTHR44757:SF2">
    <property type="entry name" value="BIOFILM ARCHITECTURE MAINTENANCE PROTEIN MBAA"/>
    <property type="match status" value="1"/>
</dbReference>
<accession>A0A9D1WWM7</accession>
<dbReference type="Gene3D" id="3.20.20.450">
    <property type="entry name" value="EAL domain"/>
    <property type="match status" value="1"/>
</dbReference>
<dbReference type="InterPro" id="IPR029016">
    <property type="entry name" value="GAF-like_dom_sf"/>
</dbReference>
<dbReference type="InterPro" id="IPR035919">
    <property type="entry name" value="EAL_sf"/>
</dbReference>
<dbReference type="PROSITE" id="PS50883">
    <property type="entry name" value="EAL"/>
    <property type="match status" value="1"/>
</dbReference>
<reference evidence="4" key="2">
    <citation type="submission" date="2021-04" db="EMBL/GenBank/DDBJ databases">
        <authorList>
            <person name="Gilroy R."/>
        </authorList>
    </citation>
    <scope>NUCLEOTIDE SEQUENCE</scope>
    <source>
        <strain evidence="4">CHK191-13928</strain>
    </source>
</reference>
<name>A0A9D1WWM7_9FIRM</name>
<dbReference type="SUPFAM" id="SSF55073">
    <property type="entry name" value="Nucleotide cyclase"/>
    <property type="match status" value="2"/>
</dbReference>
<sequence>MSIMSNEKEYPVIPPNLKSQWDQLEKRARKDALSGLLNRATVELYVNQRLSSITSDELCALFIVDLDNFKQVNDILGHPAGDQAIRQSAQILSGLFRNGDIIGRLGGDEFVVFLSGRFTEQLIHKKAQAICQHLYLALGDEHRIIVTASVGVHISTGSGQRFAGLYQSADLALYKVKKNGKHGYYIKYNENNSDDIYTENNFTPVNTIPMGDLLDSMESGVALLEMTETLNIIYLSPSFYRILGSDSDSFSLPKPLSDFVYPDDWAEVEEILRSALRENHTAEHTHRVISPEHRDGYFWWRFRAVHINYNRPYPVMLVTTTDVSSFKEKEVELQTVNQRFQAALEQTAQKLWEIDLQKQSVSFGVTHKPETSDIVFPEGLISEGWIHPNSAPRFRKFASGLLEGQTRDRGNFVIRHHDTGCYGWANLSYQVLFDKAGRPVRAVGSAENLPQSFADQESKSILNRPLPEAQIPNLILCMQANLTLDTVKGLWIEGKESQLRPEEERCTHILKKEAEKIFSENDRQTLSPYFNRHALLDFFAQDKHWVSAKYCRTDGNGNICRVRYTANLVENSFTGEVWLFLYLSLWEQHFQWEQVLTDEAAKDPVSGLYDSTAAQQMISSLIQHQGQTYCSMAMIQIGGLTQLYALDNKATKQGRRDITEAFIVALGSECVIGQHNPEQLLVFYPYVYSKAELRRRLHEAFTFVRLVLENSLSLNSLRFAAGAVCLPADKADCESMVLQTSRLCQSWRSLSKDQVIFPQEEDDWTWEDELQSNNENDRGTIHQEEMERPLSDGEKDVALQVISSMLTADSLDESMHSTLSQIGKYYHADRVYLLRFTESRHAITMPYEWIGQKKHSIQHVVSGMPLTDFPFLDRCIKEQAPVFLARTQPSFQQTKDSDKSWYFTAFPLVVGSDTIGVLCIENARKHPADAALFSAIIPHLLREPQRFESRSSQNGENTEISSELPNLRSYLQVIHNFNSDNYSSLGVICLDIPGLSAINGSQGFSYGNKLLQYVSKTLSNIFGSSLLFRTWDMEFVVLCPNTIRQIFVERCDRLRAALQYRYPKTLRLGRAWADGIFNGKDMVDEARAIMRCQEVTAKSMPEQIFSFPDEFHNTEEAVQAGHFTVFYQPKINIRTGALYGAEALVRGLDLDGNPVPPRQFIEFLEKNGGIQKLDLFVLEQVLAAMERWRTQGLGIIPVSLNFSRATLFTPYVLGSVLALLSRYPDIPPDALELEITESVSNVGKSDLIAVMDQYRELGLRFSLDDFGSQYANIPIFTNVHFDTVKLDRHLISELSSNSINRMLIHDIIQICQVSGMTCVAEGVETQIQQDILTEIGCVYAQGYYYDRPMEADKFEEKYLRTSGNVKQAGKEDNI</sequence>
<protein>
    <submittedName>
        <fullName evidence="4">EAL domain-containing protein</fullName>
    </submittedName>
</protein>
<dbReference type="InterPro" id="IPR013655">
    <property type="entry name" value="PAS_fold_3"/>
</dbReference>
<evidence type="ECO:0000259" key="3">
    <source>
        <dbReference type="PROSITE" id="PS50887"/>
    </source>
</evidence>
<dbReference type="SUPFAM" id="SSF55785">
    <property type="entry name" value="PYP-like sensor domain (PAS domain)"/>
    <property type="match status" value="1"/>
</dbReference>
<dbReference type="EMBL" id="DXEM01000032">
    <property type="protein sequence ID" value="HIX68492.1"/>
    <property type="molecule type" value="Genomic_DNA"/>
</dbReference>
<evidence type="ECO:0000259" key="2">
    <source>
        <dbReference type="PROSITE" id="PS50883"/>
    </source>
</evidence>
<dbReference type="CDD" id="cd01949">
    <property type="entry name" value="GGDEF"/>
    <property type="match status" value="1"/>
</dbReference>
<dbReference type="InterPro" id="IPR043128">
    <property type="entry name" value="Rev_trsase/Diguanyl_cyclase"/>
</dbReference>
<feature type="domain" description="GGDEF" evidence="3">
    <location>
        <begin position="983"/>
        <end position="1109"/>
    </location>
</feature>
<evidence type="ECO:0000313" key="5">
    <source>
        <dbReference type="Proteomes" id="UP000886721"/>
    </source>
</evidence>
<dbReference type="PANTHER" id="PTHR44757">
    <property type="entry name" value="DIGUANYLATE CYCLASE DGCP"/>
    <property type="match status" value="1"/>
</dbReference>
<dbReference type="Gene3D" id="3.30.450.40">
    <property type="match status" value="1"/>
</dbReference>
<dbReference type="Gene3D" id="3.30.450.20">
    <property type="entry name" value="PAS domain"/>
    <property type="match status" value="2"/>
</dbReference>
<feature type="domain" description="PAS" evidence="1">
    <location>
        <begin position="213"/>
        <end position="279"/>
    </location>
</feature>
<proteinExistence type="predicted"/>
<dbReference type="InterPro" id="IPR035965">
    <property type="entry name" value="PAS-like_dom_sf"/>
</dbReference>
<dbReference type="NCBIfam" id="TIGR00254">
    <property type="entry name" value="GGDEF"/>
    <property type="match status" value="1"/>
</dbReference>
<evidence type="ECO:0000313" key="4">
    <source>
        <dbReference type="EMBL" id="HIX68492.1"/>
    </source>
</evidence>
<dbReference type="SMART" id="SM00052">
    <property type="entry name" value="EAL"/>
    <property type="match status" value="1"/>
</dbReference>
<dbReference type="PROSITE" id="PS50112">
    <property type="entry name" value="PAS"/>
    <property type="match status" value="1"/>
</dbReference>
<dbReference type="PROSITE" id="PS50887">
    <property type="entry name" value="GGDEF"/>
    <property type="match status" value="2"/>
</dbReference>
<dbReference type="InterPro" id="IPR000160">
    <property type="entry name" value="GGDEF_dom"/>
</dbReference>
<dbReference type="InterPro" id="IPR000014">
    <property type="entry name" value="PAS"/>
</dbReference>
<dbReference type="SUPFAM" id="SSF141868">
    <property type="entry name" value="EAL domain-like"/>
    <property type="match status" value="1"/>
</dbReference>
<dbReference type="InterPro" id="IPR052155">
    <property type="entry name" value="Biofilm_reg_signaling"/>
</dbReference>
<evidence type="ECO:0000259" key="1">
    <source>
        <dbReference type="PROSITE" id="PS50112"/>
    </source>
</evidence>
<comment type="caution">
    <text evidence="4">The sequence shown here is derived from an EMBL/GenBank/DDBJ whole genome shotgun (WGS) entry which is preliminary data.</text>
</comment>
<dbReference type="SMART" id="SM00267">
    <property type="entry name" value="GGDEF"/>
    <property type="match status" value="2"/>
</dbReference>
<feature type="domain" description="GGDEF" evidence="3">
    <location>
        <begin position="57"/>
        <end position="189"/>
    </location>
</feature>
<gene>
    <name evidence="4" type="ORF">H9735_10300</name>
</gene>
<feature type="domain" description="EAL" evidence="2">
    <location>
        <begin position="1107"/>
        <end position="1362"/>
    </location>
</feature>
<reference evidence="4" key="1">
    <citation type="journal article" date="2021" name="PeerJ">
        <title>Extensive microbial diversity within the chicken gut microbiome revealed by metagenomics and culture.</title>
        <authorList>
            <person name="Gilroy R."/>
            <person name="Ravi A."/>
            <person name="Getino M."/>
            <person name="Pursley I."/>
            <person name="Horton D.L."/>
            <person name="Alikhan N.F."/>
            <person name="Baker D."/>
            <person name="Gharbi K."/>
            <person name="Hall N."/>
            <person name="Watson M."/>
            <person name="Adriaenssens E.M."/>
            <person name="Foster-Nyarko E."/>
            <person name="Jarju S."/>
            <person name="Secka A."/>
            <person name="Antonio M."/>
            <person name="Oren A."/>
            <person name="Chaudhuri R.R."/>
            <person name="La Ragione R."/>
            <person name="Hildebrand F."/>
            <person name="Pallen M.J."/>
        </authorList>
    </citation>
    <scope>NUCLEOTIDE SEQUENCE</scope>
    <source>
        <strain evidence="4">CHK191-13928</strain>
    </source>
</reference>
<dbReference type="Proteomes" id="UP000886721">
    <property type="component" value="Unassembled WGS sequence"/>
</dbReference>
<organism evidence="4 5">
    <name type="scientific">Candidatus Anaerostipes excrementavium</name>
    <dbReference type="NCBI Taxonomy" id="2838463"/>
    <lineage>
        <taxon>Bacteria</taxon>
        <taxon>Bacillati</taxon>
        <taxon>Bacillota</taxon>
        <taxon>Clostridia</taxon>
        <taxon>Lachnospirales</taxon>
        <taxon>Lachnospiraceae</taxon>
        <taxon>Anaerostipes</taxon>
    </lineage>
</organism>
<dbReference type="Gene3D" id="3.30.70.270">
    <property type="match status" value="2"/>
</dbReference>
<dbReference type="Pfam" id="PF00990">
    <property type="entry name" value="GGDEF"/>
    <property type="match status" value="2"/>
</dbReference>
<dbReference type="InterPro" id="IPR001633">
    <property type="entry name" value="EAL_dom"/>
</dbReference>
<dbReference type="Pfam" id="PF08447">
    <property type="entry name" value="PAS_3"/>
    <property type="match status" value="1"/>
</dbReference>
<dbReference type="Pfam" id="PF00563">
    <property type="entry name" value="EAL"/>
    <property type="match status" value="1"/>
</dbReference>
<dbReference type="SUPFAM" id="SSF55781">
    <property type="entry name" value="GAF domain-like"/>
    <property type="match status" value="1"/>
</dbReference>